<evidence type="ECO:0000256" key="1">
    <source>
        <dbReference type="ARBA" id="ARBA00023015"/>
    </source>
</evidence>
<dbReference type="PROSITE" id="PS51063">
    <property type="entry name" value="HTH_CRP_2"/>
    <property type="match status" value="1"/>
</dbReference>
<comment type="caution">
    <text evidence="7">The sequence shown here is derived from an EMBL/GenBank/DDBJ whole genome shotgun (WGS) entry which is preliminary data.</text>
</comment>
<dbReference type="InterPro" id="IPR018490">
    <property type="entry name" value="cNMP-bd_dom_sf"/>
</dbReference>
<dbReference type="Proteomes" id="UP000389128">
    <property type="component" value="Unassembled WGS sequence"/>
</dbReference>
<feature type="domain" description="Cyclic nucleotide-binding" evidence="5">
    <location>
        <begin position="18"/>
        <end position="138"/>
    </location>
</feature>
<reference evidence="7 8" key="1">
    <citation type="submission" date="2019-01" db="EMBL/GenBank/DDBJ databases">
        <title>Zoogloea oleivorans genome sequencing and assembly.</title>
        <authorList>
            <person name="Tancsics A."/>
            <person name="Farkas M."/>
            <person name="Kriszt B."/>
            <person name="Maroti G."/>
            <person name="Horvath B."/>
        </authorList>
    </citation>
    <scope>NUCLEOTIDE SEQUENCE [LARGE SCALE GENOMIC DNA]</scope>
    <source>
        <strain evidence="7 8">Buc</strain>
    </source>
</reference>
<dbReference type="GO" id="GO:0003700">
    <property type="term" value="F:DNA-binding transcription factor activity"/>
    <property type="evidence" value="ECO:0007669"/>
    <property type="project" value="TreeGrafter"/>
</dbReference>
<keyword evidence="8" id="KW-1185">Reference proteome</keyword>
<dbReference type="InterPro" id="IPR050397">
    <property type="entry name" value="Env_Response_Regulators"/>
</dbReference>
<organism evidence="7 8">
    <name type="scientific">Zoogloea oleivorans</name>
    <dbReference type="NCBI Taxonomy" id="1552750"/>
    <lineage>
        <taxon>Bacteria</taxon>
        <taxon>Pseudomonadati</taxon>
        <taxon>Pseudomonadota</taxon>
        <taxon>Betaproteobacteria</taxon>
        <taxon>Rhodocyclales</taxon>
        <taxon>Zoogloeaceae</taxon>
        <taxon>Zoogloea</taxon>
    </lineage>
</organism>
<dbReference type="Pfam" id="PF13545">
    <property type="entry name" value="HTH_Crp_2"/>
    <property type="match status" value="1"/>
</dbReference>
<dbReference type="PANTHER" id="PTHR24567:SF26">
    <property type="entry name" value="REGULATORY PROTEIN YEIL"/>
    <property type="match status" value="1"/>
</dbReference>
<dbReference type="SUPFAM" id="SSF46785">
    <property type="entry name" value="Winged helix' DNA-binding domain"/>
    <property type="match status" value="1"/>
</dbReference>
<keyword evidence="1" id="KW-0805">Transcription regulation</keyword>
<keyword evidence="3" id="KW-0804">Transcription</keyword>
<sequence>MMQTSLDDLSLVLGEIALFRGLSPAIVGDIARSSQVLSLPKGSVIYAAGDRPRGLYHVMSGHLKVAVSSPDGGEKVIEILSPRQIFGVAELFGDAPYMSSVETVTPVVLLAVGRDGVYRAIEQDVGVSRRMLGAMAERQSSIERDIAADCFQSGTAKVVDYLVRLAGPALGQVSDVLLELEIPKHVLAARLGFTPETLSRIFRELADGGLIHVHGKQVTLMAKFVRQHGPEDAHRNARPAPRRPLRQDAGWFERAAPATGASLTAWG</sequence>
<dbReference type="InterPro" id="IPR036388">
    <property type="entry name" value="WH-like_DNA-bd_sf"/>
</dbReference>
<dbReference type="EMBL" id="SDKK01000016">
    <property type="protein sequence ID" value="TYC54903.1"/>
    <property type="molecule type" value="Genomic_DNA"/>
</dbReference>
<evidence type="ECO:0000313" key="7">
    <source>
        <dbReference type="EMBL" id="TYC54903.1"/>
    </source>
</evidence>
<dbReference type="PANTHER" id="PTHR24567">
    <property type="entry name" value="CRP FAMILY TRANSCRIPTIONAL REGULATORY PROTEIN"/>
    <property type="match status" value="1"/>
</dbReference>
<dbReference type="Gene3D" id="1.10.10.10">
    <property type="entry name" value="Winged helix-like DNA-binding domain superfamily/Winged helix DNA-binding domain"/>
    <property type="match status" value="1"/>
</dbReference>
<protein>
    <submittedName>
        <fullName evidence="7">Crp/Fnr family transcriptional regulator</fullName>
    </submittedName>
</protein>
<dbReference type="InterPro" id="IPR036390">
    <property type="entry name" value="WH_DNA-bd_sf"/>
</dbReference>
<dbReference type="Pfam" id="PF00027">
    <property type="entry name" value="cNMP_binding"/>
    <property type="match status" value="1"/>
</dbReference>
<feature type="region of interest" description="Disordered" evidence="4">
    <location>
        <begin position="229"/>
        <end position="251"/>
    </location>
</feature>
<dbReference type="GO" id="GO:0005829">
    <property type="term" value="C:cytosol"/>
    <property type="evidence" value="ECO:0007669"/>
    <property type="project" value="TreeGrafter"/>
</dbReference>
<dbReference type="SMART" id="SM00100">
    <property type="entry name" value="cNMP"/>
    <property type="match status" value="1"/>
</dbReference>
<evidence type="ECO:0000259" key="6">
    <source>
        <dbReference type="PROSITE" id="PS51063"/>
    </source>
</evidence>
<proteinExistence type="predicted"/>
<dbReference type="InterPro" id="IPR012318">
    <property type="entry name" value="HTH_CRP"/>
</dbReference>
<evidence type="ECO:0000256" key="2">
    <source>
        <dbReference type="ARBA" id="ARBA00023125"/>
    </source>
</evidence>
<keyword evidence="2" id="KW-0238">DNA-binding</keyword>
<dbReference type="AlphaFoldDB" id="A0A6C2CNE0"/>
<dbReference type="CDD" id="cd00038">
    <property type="entry name" value="CAP_ED"/>
    <property type="match status" value="1"/>
</dbReference>
<dbReference type="SUPFAM" id="SSF51206">
    <property type="entry name" value="cAMP-binding domain-like"/>
    <property type="match status" value="1"/>
</dbReference>
<dbReference type="PROSITE" id="PS50042">
    <property type="entry name" value="CNMP_BINDING_3"/>
    <property type="match status" value="1"/>
</dbReference>
<evidence type="ECO:0000313" key="8">
    <source>
        <dbReference type="Proteomes" id="UP000389128"/>
    </source>
</evidence>
<evidence type="ECO:0000256" key="3">
    <source>
        <dbReference type="ARBA" id="ARBA00023163"/>
    </source>
</evidence>
<dbReference type="Gene3D" id="2.60.120.10">
    <property type="entry name" value="Jelly Rolls"/>
    <property type="match status" value="1"/>
</dbReference>
<name>A0A6C2CNE0_9RHOO</name>
<accession>A0A6C2CNE0</accession>
<dbReference type="GO" id="GO:0003677">
    <property type="term" value="F:DNA binding"/>
    <property type="evidence" value="ECO:0007669"/>
    <property type="project" value="UniProtKB-KW"/>
</dbReference>
<dbReference type="OrthoDB" id="9777588at2"/>
<dbReference type="InterPro" id="IPR000595">
    <property type="entry name" value="cNMP-bd_dom"/>
</dbReference>
<dbReference type="SMART" id="SM00419">
    <property type="entry name" value="HTH_CRP"/>
    <property type="match status" value="1"/>
</dbReference>
<evidence type="ECO:0000259" key="5">
    <source>
        <dbReference type="PROSITE" id="PS50042"/>
    </source>
</evidence>
<gene>
    <name evidence="7" type="ORF">ETQ85_17235</name>
</gene>
<evidence type="ECO:0000256" key="4">
    <source>
        <dbReference type="SAM" id="MobiDB-lite"/>
    </source>
</evidence>
<feature type="domain" description="HTH crp-type" evidence="6">
    <location>
        <begin position="152"/>
        <end position="224"/>
    </location>
</feature>
<dbReference type="InterPro" id="IPR014710">
    <property type="entry name" value="RmlC-like_jellyroll"/>
</dbReference>